<accession>A0ABY0EMM7</accession>
<dbReference type="Gene3D" id="2.60.40.10">
    <property type="entry name" value="Immunoglobulins"/>
    <property type="match status" value="2"/>
</dbReference>
<feature type="non-terminal residue" evidence="2">
    <location>
        <position position="1"/>
    </location>
</feature>
<proteinExistence type="predicted"/>
<dbReference type="SUPFAM" id="SSF49373">
    <property type="entry name" value="Invasin/intimin cell-adhesion fragments"/>
    <property type="match status" value="2"/>
</dbReference>
<dbReference type="InterPro" id="IPR013783">
    <property type="entry name" value="Ig-like_fold"/>
</dbReference>
<dbReference type="InterPro" id="IPR008964">
    <property type="entry name" value="Invasin/intimin_cell_adhesion"/>
</dbReference>
<dbReference type="Pfam" id="PF14478">
    <property type="entry name" value="DUF4430"/>
    <property type="match status" value="1"/>
</dbReference>
<dbReference type="Gene3D" id="2.60.40.1080">
    <property type="match status" value="2"/>
</dbReference>
<sequence>IKAKGWWSVEPYLPNVSNGDNILFNGNGAMASNSILEGASTVNAGEDFEVVYKEKDGKGIKNGEIKYYKANEYDYKGINKGKVKPIGTSIKTDEQGKAKIKLEAGKYFITAEANGKARAKALEVDVKGKVVDKIKVKVRVEGPDYTILPETEVEVEKGAGNKEVLEAAGLKVEEMAGMIESIEDIKAKGWWSVEPYLPNVSNGDNILFNGNGAMASNSILEGASTVNAGEDFEVVYKEKDGKGIKNGEIKYYKANEYDYKGINKGKVKPIGTSIKTDEQGKAKIKLEAGKYFITAEANGKARAKALKVEVEKIDAPIIKVFRLEDNKVSHKSSIVFEVEAEDSNNKKIMPIVKIREETIKPFYSKSYHVVLEEGKNIITVVAKDENGKESKKVFQVQYIPKIKINIRVEGINSTILPGKKIEINKGASQKEILEKAGLTVTEENGQVKTIQGEPGNPNWTVISKDNFNKENYQDVIFTSKNADKTVSIETLDVFKTGEEFVVTIIDENKNPVKDAEIKYYTDKEYNYEDINLNRVQLKNTGIKTNKNGQGKIKFNEEGKYYITGEKDRIIRGKATIVQVFKVSQKLNIILPKETINNYFCTVKVIDENGEPVKGAQIAYAYMKNWLINNFDSAAKGITDENGEAIIKVSNNNFDPKIYFQAKKGDLKSEFETIQLISERYSIKIKPQKQLLQKGEEYLFDVDVKHNRTKVKEEIKWESLNPEIATINKKGQVTAINEGDAIIRALIKKDTRYYTEGKIKVASNVVKANLRVELKNKQDYSGEIRVTGEKINLEDVLKNSRIIQRYGEKRYEPKFNEEGKLISIGKSYDEKGKPYFSVIINGKVIENHKDTIIKQGDNIILSYNGAINQLQVEAPKECESGETFEVIIKDEYDKKVKDCKVFLEYFKPWNGAWDRKENSIVDENGKVSFTPSTKGKYRVFAEKDGYIRSAAKFTEVILPKIEGYFTKEVKSNEDFEITITATGKPQAGVKVYWAFKEDLRKRNKVEIGKTYENGKAIGKIDAPAGEYVLVVDFHNNIVELGNIIVLENDTQKPKIIVKGIKDNTVLSTKEVEFTVNVTDNVDENIIPEVKFNDKVITKKDGKYNVILEDGNNNIEIIARDKAGNIEKKKYTLIYKSDIIVNKIVIEGSKERLHPKDKITLKTKAVDEQNNVIPGKEFIFSSSDEKIATVDSKTGEVTAIGNGTVILTVALKDDNSIKENVKITITDKYEVYMRIEGYDHTILPRTKLEVGLFDLSEYLGKASGSSAGESNGWDVSKFEKPTNAHAIVKALVDAGFRQKKLEDTDESKLFDFQDYGWSLYISMIDGDREFDHDGMSGWLYRVNDDLPSVGCNDTPLNDGDEIVWMYSPYGFDNIYTKIFADETNVSVNDEVQINLIGYTGGYEKVEEKVDGATILVNGKSYIKDGKDVITDLKGNAVIFFKEPGRYTISVNRLDSKGLIDIIRPNPIIINVSDKKDTQKPKISLKDIINGETVNNSEITFTVIAEDPQDGKLTPIVKCNDKVINGKNDNYKVSLKEGKNIIFIQSKDKDNNIVEKTIEVICDTKDRTLPEIKVEGIESGITNAQETIFTVKASDEKDGRLNPVVKLNEKEIQDENGKYKVLLQEGLNTITIEAVNKVGNKATEIFKITYKKDTELPKNKEELRKKILEILPETVDYSTKESFSNDWVTAGLGRLKDYKNRISPNYLEDTKKIVKELVAEQDKGSRTFKVTDFQRITMGILGAGGNPTDIGGINIIERIYNPRKTDKGQDYIDRQGLNAVIWGLIAVDSKNYKIPEGSKWNRDKFIKEILDNECHNNEHPILKGKRGGWQYGGNKTIDPDMTGMAMIALAPYYETRKDVKLAVDRAVENLSLIQRQDGGYESWGTVNSESCVQVIMGLCANNFDPIGENFTKKDGSVVDALLRFKLESTGFAHAEDPQDDNKLKPNGMANEQALYGLAQLMYWLDGNKGSIFKWEDDKIEEPNQPQKSEKFIAKRIGKEKLKKNSNAEVKFHIENISKENEEVTLAVVLYDKNTNEMVNYSYVRKTLKAGEKEKFAGGFTIPQKGDYVVKAIICDSLNTDKMNVLTEPVEIAVE</sequence>
<dbReference type="RefSeq" id="WP_128992893.1">
    <property type="nucleotide sequence ID" value="NZ_QMDR01000031.1"/>
</dbReference>
<dbReference type="SUPFAM" id="SSF48239">
    <property type="entry name" value="Terpenoid cyclases/Protein prenyltransferases"/>
    <property type="match status" value="1"/>
</dbReference>
<dbReference type="Pfam" id="PF02368">
    <property type="entry name" value="Big_2"/>
    <property type="match status" value="1"/>
</dbReference>
<name>A0ABY0EMM7_CLOTA</name>
<dbReference type="InterPro" id="IPR003343">
    <property type="entry name" value="Big_2"/>
</dbReference>
<feature type="domain" description="BIG2" evidence="1">
    <location>
        <begin position="678"/>
        <end position="754"/>
    </location>
</feature>
<reference evidence="2 3" key="1">
    <citation type="submission" date="2018-06" db="EMBL/GenBank/DDBJ databases">
        <title>Genome conservation of Clostridium tetani.</title>
        <authorList>
            <person name="Bruggemann H."/>
            <person name="Popoff M.R."/>
        </authorList>
    </citation>
    <scope>NUCLEOTIDE SEQUENCE [LARGE SCALE GENOMIC DNA]</scope>
    <source>
        <strain evidence="2 3">63.05</strain>
    </source>
</reference>
<dbReference type="InterPro" id="IPR027954">
    <property type="entry name" value="Transcobalamin-like_C"/>
</dbReference>
<organism evidence="2 3">
    <name type="scientific">Clostridium tetani</name>
    <dbReference type="NCBI Taxonomy" id="1513"/>
    <lineage>
        <taxon>Bacteria</taxon>
        <taxon>Bacillati</taxon>
        <taxon>Bacillota</taxon>
        <taxon>Clostridia</taxon>
        <taxon>Eubacteriales</taxon>
        <taxon>Clostridiaceae</taxon>
        <taxon>Clostridium</taxon>
    </lineage>
</organism>
<dbReference type="Gene3D" id="2.170.130.30">
    <property type="match status" value="1"/>
</dbReference>
<gene>
    <name evidence="2" type="ORF">DP131_10005</name>
</gene>
<dbReference type="Gene3D" id="1.50.10.20">
    <property type="match status" value="1"/>
</dbReference>
<dbReference type="EMBL" id="QMAU01000041">
    <property type="protein sequence ID" value="RXI54159.1"/>
    <property type="molecule type" value="Genomic_DNA"/>
</dbReference>
<evidence type="ECO:0000313" key="2">
    <source>
        <dbReference type="EMBL" id="RXI54159.1"/>
    </source>
</evidence>
<dbReference type="Gene3D" id="2.60.40.1120">
    <property type="entry name" value="Carboxypeptidase-like, regulatory domain"/>
    <property type="match status" value="1"/>
</dbReference>
<feature type="domain" description="BIG2" evidence="1">
    <location>
        <begin position="1138"/>
        <end position="1219"/>
    </location>
</feature>
<comment type="caution">
    <text evidence="2">The sequence shown here is derived from an EMBL/GenBank/DDBJ whole genome shotgun (WGS) entry which is preliminary data.</text>
</comment>
<protein>
    <recommendedName>
        <fullName evidence="1">BIG2 domain-containing protein</fullName>
    </recommendedName>
</protein>
<evidence type="ECO:0000313" key="3">
    <source>
        <dbReference type="Proteomes" id="UP000290273"/>
    </source>
</evidence>
<dbReference type="SMART" id="SM00635">
    <property type="entry name" value="BID_2"/>
    <property type="match status" value="2"/>
</dbReference>
<dbReference type="InterPro" id="IPR008930">
    <property type="entry name" value="Terpenoid_cyclase/PrenylTrfase"/>
</dbReference>
<evidence type="ECO:0000259" key="1">
    <source>
        <dbReference type="SMART" id="SM00635"/>
    </source>
</evidence>
<dbReference type="Proteomes" id="UP000290273">
    <property type="component" value="Unassembled WGS sequence"/>
</dbReference>